<dbReference type="PANTHER" id="PTHR43427:SF12">
    <property type="entry name" value="CHLORIDE TRANSPORTER"/>
    <property type="match status" value="1"/>
</dbReference>
<dbReference type="PANTHER" id="PTHR43427">
    <property type="entry name" value="CHLORIDE CHANNEL PROTEIN CLC-E"/>
    <property type="match status" value="1"/>
</dbReference>
<evidence type="ECO:0008006" key="8">
    <source>
        <dbReference type="Google" id="ProtNLM"/>
    </source>
</evidence>
<proteinExistence type="predicted"/>
<dbReference type="EMBL" id="BAQD01000001">
    <property type="protein sequence ID" value="GBQ04612.1"/>
    <property type="molecule type" value="Genomic_DNA"/>
</dbReference>
<gene>
    <name evidence="6" type="ORF">AA15669_0058</name>
</gene>
<feature type="transmembrane region" description="Helical" evidence="5">
    <location>
        <begin position="146"/>
        <end position="171"/>
    </location>
</feature>
<dbReference type="SUPFAM" id="SSF81340">
    <property type="entry name" value="Clc chloride channel"/>
    <property type="match status" value="1"/>
</dbReference>
<dbReference type="CDD" id="cd03682">
    <property type="entry name" value="ClC_sycA_like"/>
    <property type="match status" value="1"/>
</dbReference>
<feature type="transmembrane region" description="Helical" evidence="5">
    <location>
        <begin position="393"/>
        <end position="415"/>
    </location>
</feature>
<dbReference type="RefSeq" id="WP_018979653.1">
    <property type="nucleotide sequence ID" value="NZ_BAQD01000001.1"/>
</dbReference>
<feature type="transmembrane region" description="Helical" evidence="5">
    <location>
        <begin position="312"/>
        <end position="331"/>
    </location>
</feature>
<keyword evidence="7" id="KW-1185">Reference proteome</keyword>
<evidence type="ECO:0000256" key="3">
    <source>
        <dbReference type="ARBA" id="ARBA00022989"/>
    </source>
</evidence>
<organism evidence="6 7">
    <name type="scientific">Saccharibacter floricola DSM 15669</name>
    <dbReference type="NCBI Taxonomy" id="1123227"/>
    <lineage>
        <taxon>Bacteria</taxon>
        <taxon>Pseudomonadati</taxon>
        <taxon>Pseudomonadota</taxon>
        <taxon>Alphaproteobacteria</taxon>
        <taxon>Acetobacterales</taxon>
        <taxon>Acetobacteraceae</taxon>
        <taxon>Saccharibacter</taxon>
    </lineage>
</organism>
<name>A0ABQ0NW98_9PROT</name>
<dbReference type="PRINTS" id="PR00762">
    <property type="entry name" value="CLCHANNEL"/>
</dbReference>
<keyword evidence="4 5" id="KW-0472">Membrane</keyword>
<feature type="transmembrane region" description="Helical" evidence="5">
    <location>
        <begin position="20"/>
        <end position="41"/>
    </location>
</feature>
<comment type="subcellular location">
    <subcellularLocation>
        <location evidence="1">Membrane</location>
        <topology evidence="1">Multi-pass membrane protein</topology>
    </subcellularLocation>
</comment>
<dbReference type="Pfam" id="PF00654">
    <property type="entry name" value="Voltage_CLC"/>
    <property type="match status" value="1"/>
</dbReference>
<dbReference type="Gene3D" id="1.10.3080.10">
    <property type="entry name" value="Clc chloride channel"/>
    <property type="match status" value="1"/>
</dbReference>
<comment type="caution">
    <text evidence="6">The sequence shown here is derived from an EMBL/GenBank/DDBJ whole genome shotgun (WGS) entry which is preliminary data.</text>
</comment>
<evidence type="ECO:0000256" key="5">
    <source>
        <dbReference type="SAM" id="Phobius"/>
    </source>
</evidence>
<dbReference type="Proteomes" id="UP001062901">
    <property type="component" value="Unassembled WGS sequence"/>
</dbReference>
<evidence type="ECO:0000313" key="7">
    <source>
        <dbReference type="Proteomes" id="UP001062901"/>
    </source>
</evidence>
<sequence length="444" mass="47301">MPSITFKEMFSLFLQLVRWSFLVLPLAVVIGSFCALFLWLLEVVTQYRFTHPAILYALPVAGVAVGLAYYLWGGRSDGGNNLIIDEIHEPDAGVPLRMAPLVFLGTIISHLFGASVGREGTAVQMGGSLASAVARWFSLDKRDTRILLTAGIAAGFGSVFGTPIAGAVFGLEVLTLGRLDCSALLPATICSVVADWVCYQWGIHHPAYSMGFHGLTGADGRIFHVNALLLVKVGVAAIAFGFASRAFSEGVQYLSPIVKKFCPQSWLRPAIGGVVTIMLVWALGTRDYLGLGMVAPEAGGASILNFFGAHHYAWSWLLKLIFTVIALSCGFKGGEVTPLFFIGSGLGNALAPLLGVPVDLLAGVGFVAVFAGAANTPIACTFMAVEMFGGANVIYYAVGCIIAYLASGHTGIYVSQRIAVPKIWRKMFKPGVTIRQARLGKWTD</sequence>
<accession>A0ABQ0NW98</accession>
<evidence type="ECO:0000256" key="2">
    <source>
        <dbReference type="ARBA" id="ARBA00022692"/>
    </source>
</evidence>
<feature type="transmembrane region" description="Helical" evidence="5">
    <location>
        <begin position="53"/>
        <end position="72"/>
    </location>
</feature>
<evidence type="ECO:0000313" key="6">
    <source>
        <dbReference type="EMBL" id="GBQ04612.1"/>
    </source>
</evidence>
<dbReference type="InterPro" id="IPR001807">
    <property type="entry name" value="ClC"/>
</dbReference>
<evidence type="ECO:0000256" key="1">
    <source>
        <dbReference type="ARBA" id="ARBA00004141"/>
    </source>
</evidence>
<feature type="transmembrane region" description="Helical" evidence="5">
    <location>
        <begin position="222"/>
        <end position="244"/>
    </location>
</feature>
<reference evidence="6" key="1">
    <citation type="submission" date="2013-04" db="EMBL/GenBank/DDBJ databases">
        <title>The genome sequencing project of 58 acetic acid bacteria.</title>
        <authorList>
            <person name="Okamoto-Kainuma A."/>
            <person name="Ishikawa M."/>
            <person name="Umino S."/>
            <person name="Koizumi Y."/>
            <person name="Shiwa Y."/>
            <person name="Yoshikawa H."/>
            <person name="Matsutani M."/>
            <person name="Matsushita K."/>
        </authorList>
    </citation>
    <scope>NUCLEOTIDE SEQUENCE</scope>
    <source>
        <strain evidence="6">DSM 15669</strain>
    </source>
</reference>
<dbReference type="InterPro" id="IPR014743">
    <property type="entry name" value="Cl-channel_core"/>
</dbReference>
<dbReference type="InterPro" id="IPR050368">
    <property type="entry name" value="ClC-type_chloride_channel"/>
</dbReference>
<evidence type="ECO:0000256" key="4">
    <source>
        <dbReference type="ARBA" id="ARBA00023136"/>
    </source>
</evidence>
<protein>
    <recommendedName>
        <fullName evidence="8">Voltage-gated chloride channel protein</fullName>
    </recommendedName>
</protein>
<feature type="transmembrane region" description="Helical" evidence="5">
    <location>
        <begin position="265"/>
        <end position="284"/>
    </location>
</feature>
<keyword evidence="3 5" id="KW-1133">Transmembrane helix</keyword>
<keyword evidence="2 5" id="KW-0812">Transmembrane</keyword>